<evidence type="ECO:0000256" key="2">
    <source>
        <dbReference type="ARBA" id="ARBA00023242"/>
    </source>
</evidence>
<dbReference type="PROSITE" id="PS50048">
    <property type="entry name" value="ZN2_CY6_FUNGAL_2"/>
    <property type="match status" value="1"/>
</dbReference>
<dbReference type="SMART" id="SM00066">
    <property type="entry name" value="GAL4"/>
    <property type="match status" value="1"/>
</dbReference>
<dbReference type="SMART" id="SM00906">
    <property type="entry name" value="Fungal_trans"/>
    <property type="match status" value="1"/>
</dbReference>
<dbReference type="PANTHER" id="PTHR47425">
    <property type="entry name" value="FARB-RELATED"/>
    <property type="match status" value="1"/>
</dbReference>
<sequence length="695" mass="78888">MAQESLEDVGDVEVSISVDDKDDREDVAIFPVVQKPVRKRARRACAGCRRRKVRCDVLKHGPPCMNCGLDGVECVILPRARKWQDADKECRDDQRPATVSDILTDGLLPGLSCDNLPNIGGDFESSHDLLWQDLFSGVLDDTLDDSIMAVNRPIHSVPSQSAQGIGKFVLFMSYPFIDAGAMWQLSQLDLSFLDQSGCLQLPVKQILDEFVNEYFTHVHCFLPLLNEAEFWTTYAIEATASPAERKLSLIAFQAILFISCPYVTLATLQRLGFASVPEARAEFYSRAKRLFDIEHQNHNDILRAQVALMLTYHVPDVSDRTNTLWLGKAIHYARCAQADRYYMRDSGSERSTLKRLWWCCVLRDTIMALGLRRPLQIRPGDFDFSQAGLSQRDFESEILGHSVYSPSAKKILVQLVVSLCELAITLNGVLVVGFPPDGMHNLLDSEQRLSKITDCLESLERWYEKTFVTFQAQVRFSKVHDSLILFTNMAYIYYHTAKLVLYDRILLFSNLSGADGERHNTCLVASQIDRQFRNIRDHLVELESLGLIRYLPNTFVALTTYPFIWSRLGAEFVDTIPKALEKEQKVNPDLYTDVLREFSDLYESAHNVVSRVRGIVDYIVANELTENSLVDDEIEEVVAQFDEARETSCREGNLWFELVIKRTPSYLKIAAIVDHSLSCGQIPSQDSLPKSLQIQ</sequence>
<dbReference type="InterPro" id="IPR052761">
    <property type="entry name" value="Fungal_Detox/Toxin_TFs"/>
</dbReference>
<keyword evidence="1" id="KW-0479">Metal-binding</keyword>
<dbReference type="CDD" id="cd12148">
    <property type="entry name" value="fungal_TF_MHR"/>
    <property type="match status" value="1"/>
</dbReference>
<organism evidence="4 5">
    <name type="scientific">Seiridium cardinale</name>
    <dbReference type="NCBI Taxonomy" id="138064"/>
    <lineage>
        <taxon>Eukaryota</taxon>
        <taxon>Fungi</taxon>
        <taxon>Dikarya</taxon>
        <taxon>Ascomycota</taxon>
        <taxon>Pezizomycotina</taxon>
        <taxon>Sordariomycetes</taxon>
        <taxon>Xylariomycetidae</taxon>
        <taxon>Amphisphaeriales</taxon>
        <taxon>Sporocadaceae</taxon>
        <taxon>Seiridium</taxon>
    </lineage>
</organism>
<keyword evidence="5" id="KW-1185">Reference proteome</keyword>
<dbReference type="PROSITE" id="PS00463">
    <property type="entry name" value="ZN2_CY6_FUNGAL_1"/>
    <property type="match status" value="1"/>
</dbReference>
<evidence type="ECO:0000259" key="3">
    <source>
        <dbReference type="PROSITE" id="PS50048"/>
    </source>
</evidence>
<evidence type="ECO:0000256" key="1">
    <source>
        <dbReference type="ARBA" id="ARBA00022723"/>
    </source>
</evidence>
<dbReference type="InterPro" id="IPR007219">
    <property type="entry name" value="XnlR_reg_dom"/>
</dbReference>
<evidence type="ECO:0000313" key="4">
    <source>
        <dbReference type="EMBL" id="KAK9777151.1"/>
    </source>
</evidence>
<dbReference type="EMBL" id="JARVKM010000023">
    <property type="protein sequence ID" value="KAK9777151.1"/>
    <property type="molecule type" value="Genomic_DNA"/>
</dbReference>
<evidence type="ECO:0000313" key="5">
    <source>
        <dbReference type="Proteomes" id="UP001465668"/>
    </source>
</evidence>
<dbReference type="InterPro" id="IPR036864">
    <property type="entry name" value="Zn2-C6_fun-type_DNA-bd_sf"/>
</dbReference>
<dbReference type="Proteomes" id="UP001465668">
    <property type="component" value="Unassembled WGS sequence"/>
</dbReference>
<name>A0ABR2XTL9_9PEZI</name>
<dbReference type="Pfam" id="PF04082">
    <property type="entry name" value="Fungal_trans"/>
    <property type="match status" value="1"/>
</dbReference>
<comment type="caution">
    <text evidence="4">The sequence shown here is derived from an EMBL/GenBank/DDBJ whole genome shotgun (WGS) entry which is preliminary data.</text>
</comment>
<dbReference type="Pfam" id="PF00172">
    <property type="entry name" value="Zn_clus"/>
    <property type="match status" value="1"/>
</dbReference>
<accession>A0ABR2XTL9</accession>
<dbReference type="InterPro" id="IPR001138">
    <property type="entry name" value="Zn2Cys6_DnaBD"/>
</dbReference>
<keyword evidence="2" id="KW-0539">Nucleus</keyword>
<reference evidence="4 5" key="1">
    <citation type="submission" date="2024-02" db="EMBL/GenBank/DDBJ databases">
        <title>First draft genome assembly of two strains of Seiridium cardinale.</title>
        <authorList>
            <person name="Emiliani G."/>
            <person name="Scali E."/>
        </authorList>
    </citation>
    <scope>NUCLEOTIDE SEQUENCE [LARGE SCALE GENOMIC DNA]</scope>
    <source>
        <strain evidence="4 5">BM-138-000479</strain>
    </source>
</reference>
<feature type="domain" description="Zn(2)-C6 fungal-type" evidence="3">
    <location>
        <begin position="44"/>
        <end position="76"/>
    </location>
</feature>
<protein>
    <submittedName>
        <fullName evidence="4">Zn2Cys6 transcriptional regulator</fullName>
    </submittedName>
</protein>
<dbReference type="Gene3D" id="4.10.240.10">
    <property type="entry name" value="Zn(2)-C6 fungal-type DNA-binding domain"/>
    <property type="match status" value="1"/>
</dbReference>
<gene>
    <name evidence="4" type="ORF">SCAR479_06219</name>
</gene>
<dbReference type="PANTHER" id="PTHR47425:SF2">
    <property type="entry name" value="FARB-RELATED"/>
    <property type="match status" value="1"/>
</dbReference>
<dbReference type="SUPFAM" id="SSF57701">
    <property type="entry name" value="Zn2/Cys6 DNA-binding domain"/>
    <property type="match status" value="1"/>
</dbReference>
<proteinExistence type="predicted"/>